<dbReference type="GeneID" id="17275533"/>
<accession>A0A0D3K3C5</accession>
<dbReference type="HOGENOM" id="CLU_3110420_0_0_1"/>
<dbReference type="Pfam" id="PF24932">
    <property type="entry name" value="UBA_NBR1_C"/>
    <property type="match status" value="1"/>
</dbReference>
<dbReference type="EnsemblProtists" id="EOD30260">
    <property type="protein sequence ID" value="EOD30260"/>
    <property type="gene ID" value="EMIHUDRAFT_365512"/>
</dbReference>
<dbReference type="RefSeq" id="XP_005782689.1">
    <property type="nucleotide sequence ID" value="XM_005782632.1"/>
</dbReference>
<organism evidence="2 3">
    <name type="scientific">Emiliania huxleyi (strain CCMP1516)</name>
    <dbReference type="NCBI Taxonomy" id="280463"/>
    <lineage>
        <taxon>Eukaryota</taxon>
        <taxon>Haptista</taxon>
        <taxon>Haptophyta</taxon>
        <taxon>Prymnesiophyceae</taxon>
        <taxon>Isochrysidales</taxon>
        <taxon>Noelaerhabdaceae</taxon>
        <taxon>Emiliania</taxon>
    </lineage>
</organism>
<evidence type="ECO:0000313" key="2">
    <source>
        <dbReference type="EnsemblProtists" id="EOD30260"/>
    </source>
</evidence>
<reference evidence="3" key="1">
    <citation type="journal article" date="2013" name="Nature">
        <title>Pan genome of the phytoplankton Emiliania underpins its global distribution.</title>
        <authorList>
            <person name="Read B.A."/>
            <person name="Kegel J."/>
            <person name="Klute M.J."/>
            <person name="Kuo A."/>
            <person name="Lefebvre S.C."/>
            <person name="Maumus F."/>
            <person name="Mayer C."/>
            <person name="Miller J."/>
            <person name="Monier A."/>
            <person name="Salamov A."/>
            <person name="Young J."/>
            <person name="Aguilar M."/>
            <person name="Claverie J.M."/>
            <person name="Frickenhaus S."/>
            <person name="Gonzalez K."/>
            <person name="Herman E.K."/>
            <person name="Lin Y.C."/>
            <person name="Napier J."/>
            <person name="Ogata H."/>
            <person name="Sarno A.F."/>
            <person name="Shmutz J."/>
            <person name="Schroeder D."/>
            <person name="de Vargas C."/>
            <person name="Verret F."/>
            <person name="von Dassow P."/>
            <person name="Valentin K."/>
            <person name="Van de Peer Y."/>
            <person name="Wheeler G."/>
            <person name="Dacks J.B."/>
            <person name="Delwiche C.F."/>
            <person name="Dyhrman S.T."/>
            <person name="Glockner G."/>
            <person name="John U."/>
            <person name="Richards T."/>
            <person name="Worden A.Z."/>
            <person name="Zhang X."/>
            <person name="Grigoriev I.V."/>
            <person name="Allen A.E."/>
            <person name="Bidle K."/>
            <person name="Borodovsky M."/>
            <person name="Bowler C."/>
            <person name="Brownlee C."/>
            <person name="Cock J.M."/>
            <person name="Elias M."/>
            <person name="Gladyshev V.N."/>
            <person name="Groth M."/>
            <person name="Guda C."/>
            <person name="Hadaegh A."/>
            <person name="Iglesias-Rodriguez M.D."/>
            <person name="Jenkins J."/>
            <person name="Jones B.M."/>
            <person name="Lawson T."/>
            <person name="Leese F."/>
            <person name="Lindquist E."/>
            <person name="Lobanov A."/>
            <person name="Lomsadze A."/>
            <person name="Malik S.B."/>
            <person name="Marsh M.E."/>
            <person name="Mackinder L."/>
            <person name="Mock T."/>
            <person name="Mueller-Roeber B."/>
            <person name="Pagarete A."/>
            <person name="Parker M."/>
            <person name="Probert I."/>
            <person name="Quesneville H."/>
            <person name="Raines C."/>
            <person name="Rensing S.A."/>
            <person name="Riano-Pachon D.M."/>
            <person name="Richier S."/>
            <person name="Rokitta S."/>
            <person name="Shiraiwa Y."/>
            <person name="Soanes D.M."/>
            <person name="van der Giezen M."/>
            <person name="Wahlund T.M."/>
            <person name="Williams B."/>
            <person name="Wilson W."/>
            <person name="Wolfe G."/>
            <person name="Wurch L.L."/>
        </authorList>
    </citation>
    <scope>NUCLEOTIDE SEQUENCE</scope>
</reference>
<dbReference type="InterPro" id="IPR056893">
    <property type="entry name" value="UBA_Nbr1_C"/>
</dbReference>
<evidence type="ECO:0000313" key="3">
    <source>
        <dbReference type="Proteomes" id="UP000013827"/>
    </source>
</evidence>
<dbReference type="Proteomes" id="UP000013827">
    <property type="component" value="Unassembled WGS sequence"/>
</dbReference>
<name>A0A0D3K3C5_EMIH1</name>
<evidence type="ECO:0000259" key="1">
    <source>
        <dbReference type="Pfam" id="PF24932"/>
    </source>
</evidence>
<dbReference type="AlphaFoldDB" id="A0A0D3K3C5"/>
<dbReference type="InterPro" id="IPR009060">
    <property type="entry name" value="UBA-like_sf"/>
</dbReference>
<dbReference type="KEGG" id="ehx:EMIHUDRAFT_365512"/>
<dbReference type="SUPFAM" id="SSF46934">
    <property type="entry name" value="UBA-like"/>
    <property type="match status" value="1"/>
</dbReference>
<reference evidence="2" key="2">
    <citation type="submission" date="2024-10" db="UniProtKB">
        <authorList>
            <consortium name="EnsemblProtists"/>
        </authorList>
    </citation>
    <scope>IDENTIFICATION</scope>
</reference>
<sequence>MLDDLAEMGFDDRALNKKMLVMSDGSINKTVKQLVNTKETKEAAKQPMELD</sequence>
<dbReference type="PaxDb" id="2903-EOD30260"/>
<feature type="domain" description="Nbr1-like C-terminal UBA" evidence="1">
    <location>
        <begin position="1"/>
        <end position="35"/>
    </location>
</feature>
<keyword evidence="3" id="KW-1185">Reference proteome</keyword>
<proteinExistence type="predicted"/>
<protein>
    <recommendedName>
        <fullName evidence="1">Nbr1-like C-terminal UBA domain-containing protein</fullName>
    </recommendedName>
</protein>
<dbReference type="Gene3D" id="1.10.8.10">
    <property type="entry name" value="DNA helicase RuvA subunit, C-terminal domain"/>
    <property type="match status" value="1"/>
</dbReference>